<dbReference type="PANTHER" id="PTHR43775:SF37">
    <property type="entry name" value="SI:DKEY-61P9.11"/>
    <property type="match status" value="1"/>
</dbReference>
<comment type="caution">
    <text evidence="9">The sequence shown here is derived from an EMBL/GenBank/DDBJ whole genome shotgun (WGS) entry which is preliminary data.</text>
</comment>
<dbReference type="RefSeq" id="WP_143286723.1">
    <property type="nucleotide sequence ID" value="NZ_MTJZ01000036.1"/>
</dbReference>
<reference evidence="9 10" key="1">
    <citation type="submission" date="2017-01" db="EMBL/GenBank/DDBJ databases">
        <title>Phylogeographic, genomic and meropenem susceptibility analysis of Burkholderia ubonensis.</title>
        <authorList>
            <person name="Price E.P."/>
            <person name="Sarovich D.S."/>
            <person name="Webb J.R."/>
            <person name="Hall C.M."/>
            <person name="Sahl J.W."/>
            <person name="Kaestli M."/>
            <person name="Mayo M."/>
            <person name="Harrington G."/>
            <person name="Baker A.L."/>
            <person name="Sidak-Loftis L.C."/>
            <person name="Lummis M."/>
            <person name="Schupp J.M."/>
            <person name="Gillece J.D."/>
            <person name="Tuanyok A."/>
            <person name="Warner J."/>
            <person name="Busch J.D."/>
            <person name="Keim P."/>
            <person name="Currie B.J."/>
            <person name="Wagner D.M."/>
        </authorList>
    </citation>
    <scope>NUCLEOTIDE SEQUENCE [LARGE SCALE GENOMIC DNA]</scope>
    <source>
        <strain evidence="9 10">A21</strain>
    </source>
</reference>
<dbReference type="InterPro" id="IPR054514">
    <property type="entry name" value="RhiE-like_linker"/>
</dbReference>
<evidence type="ECO:0000259" key="8">
    <source>
        <dbReference type="PROSITE" id="PS52004"/>
    </source>
</evidence>
<evidence type="ECO:0000313" key="9">
    <source>
        <dbReference type="EMBL" id="OMG71010.1"/>
    </source>
</evidence>
<keyword evidence="6" id="KW-0677">Repeat</keyword>
<dbReference type="Pfam" id="PF22336">
    <property type="entry name" value="RhiE-like_linker"/>
    <property type="match status" value="1"/>
</dbReference>
<dbReference type="PANTHER" id="PTHR43775">
    <property type="entry name" value="FATTY ACID SYNTHASE"/>
    <property type="match status" value="1"/>
</dbReference>
<dbReference type="AlphaFoldDB" id="A0A1R1J6T6"/>
<dbReference type="PROSITE" id="PS52004">
    <property type="entry name" value="KS3_2"/>
    <property type="match status" value="1"/>
</dbReference>
<organism evidence="9 10">
    <name type="scientific">Burkholderia ubonensis</name>
    <dbReference type="NCBI Taxonomy" id="101571"/>
    <lineage>
        <taxon>Bacteria</taxon>
        <taxon>Pseudomonadati</taxon>
        <taxon>Pseudomonadota</taxon>
        <taxon>Betaproteobacteria</taxon>
        <taxon>Burkholderiales</taxon>
        <taxon>Burkholderiaceae</taxon>
        <taxon>Burkholderia</taxon>
        <taxon>Burkholderia cepacia complex</taxon>
    </lineage>
</organism>
<dbReference type="Gene3D" id="1.10.1240.100">
    <property type="match status" value="1"/>
</dbReference>
<dbReference type="InterPro" id="IPR014031">
    <property type="entry name" value="Ketoacyl_synth_C"/>
</dbReference>
<feature type="non-terminal residue" evidence="9">
    <location>
        <position position="1"/>
    </location>
</feature>
<dbReference type="InterPro" id="IPR014030">
    <property type="entry name" value="Ketoacyl_synth_N"/>
</dbReference>
<dbReference type="Proteomes" id="UP000187194">
    <property type="component" value="Unassembled WGS sequence"/>
</dbReference>
<evidence type="ECO:0000256" key="1">
    <source>
        <dbReference type="ARBA" id="ARBA00004792"/>
    </source>
</evidence>
<evidence type="ECO:0000313" key="10">
    <source>
        <dbReference type="Proteomes" id="UP000187194"/>
    </source>
</evidence>
<keyword evidence="5" id="KW-0808">Transferase</keyword>
<dbReference type="InterPro" id="IPR016039">
    <property type="entry name" value="Thiolase-like"/>
</dbReference>
<name>A0A1R1J6T6_9BURK</name>
<dbReference type="InterPro" id="IPR050091">
    <property type="entry name" value="PKS_NRPS_Biosynth_Enz"/>
</dbReference>
<evidence type="ECO:0000256" key="5">
    <source>
        <dbReference type="ARBA" id="ARBA00022679"/>
    </source>
</evidence>
<dbReference type="Pfam" id="PF00109">
    <property type="entry name" value="ketoacyl-synt"/>
    <property type="match status" value="1"/>
</dbReference>
<dbReference type="Gene3D" id="3.40.47.10">
    <property type="match status" value="1"/>
</dbReference>
<dbReference type="FunFam" id="3.40.47.10:FF:000019">
    <property type="entry name" value="Polyketide synthase type I"/>
    <property type="match status" value="1"/>
</dbReference>
<dbReference type="GO" id="GO:0005737">
    <property type="term" value="C:cytoplasm"/>
    <property type="evidence" value="ECO:0007669"/>
    <property type="project" value="TreeGrafter"/>
</dbReference>
<dbReference type="CDD" id="cd00833">
    <property type="entry name" value="PKS"/>
    <property type="match status" value="1"/>
</dbReference>
<keyword evidence="2" id="KW-0596">Phosphopantetheine</keyword>
<protein>
    <submittedName>
        <fullName evidence="9">Thioester reductase</fullName>
    </submittedName>
</protein>
<dbReference type="GO" id="GO:0005886">
    <property type="term" value="C:plasma membrane"/>
    <property type="evidence" value="ECO:0007669"/>
    <property type="project" value="TreeGrafter"/>
</dbReference>
<dbReference type="SMART" id="SM00825">
    <property type="entry name" value="PKS_KS"/>
    <property type="match status" value="1"/>
</dbReference>
<dbReference type="GO" id="GO:0004312">
    <property type="term" value="F:fatty acid synthase activity"/>
    <property type="evidence" value="ECO:0007669"/>
    <property type="project" value="TreeGrafter"/>
</dbReference>
<proteinExistence type="predicted"/>
<evidence type="ECO:0000256" key="7">
    <source>
        <dbReference type="ARBA" id="ARBA00054155"/>
    </source>
</evidence>
<dbReference type="SUPFAM" id="SSF53901">
    <property type="entry name" value="Thiolase-like"/>
    <property type="match status" value="1"/>
</dbReference>
<feature type="domain" description="Ketosynthase family 3 (KS3)" evidence="8">
    <location>
        <begin position="9"/>
        <end position="455"/>
    </location>
</feature>
<evidence type="ECO:0000256" key="3">
    <source>
        <dbReference type="ARBA" id="ARBA00022490"/>
    </source>
</evidence>
<keyword evidence="3" id="KW-0963">Cytoplasm</keyword>
<keyword evidence="4" id="KW-0597">Phosphoprotein</keyword>
<dbReference type="GO" id="GO:0006633">
    <property type="term" value="P:fatty acid biosynthetic process"/>
    <property type="evidence" value="ECO:0007669"/>
    <property type="project" value="TreeGrafter"/>
</dbReference>
<gene>
    <name evidence="9" type="ORF">BW685_23355</name>
</gene>
<evidence type="ECO:0000256" key="2">
    <source>
        <dbReference type="ARBA" id="ARBA00022450"/>
    </source>
</evidence>
<evidence type="ECO:0000256" key="4">
    <source>
        <dbReference type="ARBA" id="ARBA00022553"/>
    </source>
</evidence>
<dbReference type="EMBL" id="MTJZ01000036">
    <property type="protein sequence ID" value="OMG71010.1"/>
    <property type="molecule type" value="Genomic_DNA"/>
</dbReference>
<accession>A0A1R1J6T6</accession>
<dbReference type="InterPro" id="IPR020841">
    <property type="entry name" value="PKS_Beta-ketoAc_synthase_dom"/>
</dbReference>
<comment type="function">
    <text evidence="7">Involved in production of the polyketide antibiotic thailandamide.</text>
</comment>
<comment type="pathway">
    <text evidence="1">Antibiotic biosynthesis.</text>
</comment>
<dbReference type="GO" id="GO:0071770">
    <property type="term" value="P:DIM/DIP cell wall layer assembly"/>
    <property type="evidence" value="ECO:0007669"/>
    <property type="project" value="TreeGrafter"/>
</dbReference>
<evidence type="ECO:0000256" key="6">
    <source>
        <dbReference type="ARBA" id="ARBA00022737"/>
    </source>
</evidence>
<dbReference type="Pfam" id="PF02801">
    <property type="entry name" value="Ketoacyl-synt_C"/>
    <property type="match status" value="1"/>
</dbReference>
<sequence>ARPAAPVSRDEIAIIGVAGRYPQADDLAAFWANLRGGIDSIVEVPSDRWDHSLYFDPDKNRSGKTYSKWGGFIDGVDEFDPRFFNMAPSEAERIDPQERLFLQCAYAALEDAGYTRETLAQCRASGMPGNVGVYVGVMYEEYQLYAAQQQLLGHGTTVMCSPSSIANRVSYFLNLHGPSLAVDTMCSSSLTTVHLACDALRRGDCEMAIAGGVNVSIHPNKYLVLANGKFASSKGLCESFGRGGDGYVPSEGIGAVILKPLDQAIADGDNIHGVIRATSINHGGKTNGYTVPNPLAQASIIARALKAAAIHPRAISYVEAHGTGTSLGDPIEITGLGKAFDEAANALGAGLSERQFCALGSVKSNIGHAESAAGIAGLTKVLLQMRHGQLAPSLHARTLNPNIAFEDTPFVVQQALAEWKRPVLDLDGERREYPRIAGVSSFGAGGANAHVIVEEYRPSEDVPPYRLPDGQPALVVLSARNGERLRARVRQLVEALEQGAITDANLADAAYTLQVGREAMDERLAVLAGSARELADALRAVLAGDDDVDQVCRGHAKQRRDDPHGLAADAGMAERVDAWLREGRYFALLELWVKGFAFDWRRLYGARTPARISLPTYPFARERYWHPRFTAPAQGGARPSQTGGDRPGAFDRDFFEQLFKAVDDDMLSVERALAEANKKKMA</sequence>